<keyword evidence="3" id="KW-1185">Reference proteome</keyword>
<dbReference type="Proteomes" id="UP000019482">
    <property type="component" value="Unassembled WGS sequence"/>
</dbReference>
<dbReference type="InterPro" id="IPR036638">
    <property type="entry name" value="HLH_DNA-bd_sf"/>
</dbReference>
<comment type="caution">
    <text evidence="2">The sequence shown here is derived from an EMBL/GenBank/DDBJ whole genome shotgun (WGS) entry which is preliminary data.</text>
</comment>
<protein>
    <recommendedName>
        <fullName evidence="4">Spo0E like sporulation regulatory protein</fullName>
    </recommendedName>
</protein>
<evidence type="ECO:0000313" key="2">
    <source>
        <dbReference type="EMBL" id="CDL91335.1"/>
    </source>
</evidence>
<dbReference type="GeneID" id="29420883"/>
<evidence type="ECO:0000256" key="1">
    <source>
        <dbReference type="SAM" id="Coils"/>
    </source>
</evidence>
<name>W6N5J7_CLOTY</name>
<dbReference type="GO" id="GO:0043937">
    <property type="term" value="P:regulation of sporulation"/>
    <property type="evidence" value="ECO:0007669"/>
    <property type="project" value="InterPro"/>
</dbReference>
<dbReference type="SUPFAM" id="SSF140500">
    <property type="entry name" value="BAS1536-like"/>
    <property type="match status" value="1"/>
</dbReference>
<dbReference type="Gene3D" id="4.10.280.10">
    <property type="entry name" value="Helix-loop-helix DNA-binding domain"/>
    <property type="match status" value="1"/>
</dbReference>
<dbReference type="GO" id="GO:0046983">
    <property type="term" value="F:protein dimerization activity"/>
    <property type="evidence" value="ECO:0007669"/>
    <property type="project" value="InterPro"/>
</dbReference>
<dbReference type="RefSeq" id="WP_017894631.1">
    <property type="nucleotide sequence ID" value="NZ_CBXI010000023.1"/>
</dbReference>
<gene>
    <name evidence="2" type="ORF">CTDIVETGP_1405</name>
</gene>
<dbReference type="Pfam" id="PF09388">
    <property type="entry name" value="SpoOE-like"/>
    <property type="match status" value="1"/>
</dbReference>
<evidence type="ECO:0000313" key="3">
    <source>
        <dbReference type="Proteomes" id="UP000019482"/>
    </source>
</evidence>
<reference evidence="2 3" key="1">
    <citation type="journal article" date="2015" name="Genome Announc.">
        <title>Draft Genome Sequence of Clostridium tyrobutyricum Strain DIVETGP, Isolated from Cow's Milk for Grana Padano Production.</title>
        <authorList>
            <person name="Soggiu A."/>
            <person name="Piras C."/>
            <person name="Gaiarsa S."/>
            <person name="Sassera D."/>
            <person name="Roncada P."/>
            <person name="Bendixen E."/>
            <person name="Brasca M."/>
            <person name="Bonizzi L."/>
        </authorList>
    </citation>
    <scope>NUCLEOTIDE SEQUENCE [LARGE SCALE GENOMIC DNA]</scope>
    <source>
        <strain evidence="2 3">DIVETGP</strain>
    </source>
</reference>
<organism evidence="2 3">
    <name type="scientific">Clostridium tyrobutyricum DIVETGP</name>
    <dbReference type="NCBI Taxonomy" id="1408889"/>
    <lineage>
        <taxon>Bacteria</taxon>
        <taxon>Bacillati</taxon>
        <taxon>Bacillota</taxon>
        <taxon>Clostridia</taxon>
        <taxon>Eubacteriales</taxon>
        <taxon>Clostridiaceae</taxon>
        <taxon>Clostridium</taxon>
    </lineage>
</organism>
<keyword evidence="1" id="KW-0175">Coiled coil</keyword>
<evidence type="ECO:0008006" key="4">
    <source>
        <dbReference type="Google" id="ProtNLM"/>
    </source>
</evidence>
<dbReference type="InterPro" id="IPR037208">
    <property type="entry name" value="Spo0E-like_sf"/>
</dbReference>
<accession>W6N5J7</accession>
<dbReference type="OrthoDB" id="1937171at2"/>
<proteinExistence type="predicted"/>
<dbReference type="EMBL" id="CBXI010000023">
    <property type="protein sequence ID" value="CDL91335.1"/>
    <property type="molecule type" value="Genomic_DNA"/>
</dbReference>
<feature type="coiled-coil region" evidence="1">
    <location>
        <begin position="4"/>
        <end position="53"/>
    </location>
</feature>
<sequence length="58" mass="6863">MKGIEEVLLEIEKLRSELYRLINSKGNLMDKDVVKVSQELDRVLNEYRKLIKNSIDNE</sequence>
<dbReference type="AlphaFoldDB" id="W6N5J7"/>
<dbReference type="InterPro" id="IPR018540">
    <property type="entry name" value="Spo0E-like"/>
</dbReference>